<sequence>MTSEPPIDRLNEVGVLNRREIEARIVAPLLERLSERFGPEVYDTARDVIVDVAREQGAALADLVGDDSLPGFASALGAWSADGALETEMRELSDEVFAFDVVRCRYAEMYRALGLADLGATMSCNRDGSLIEGFNPDVVFTRTQTIMGGADHCDFRFELPATPVEIRS</sequence>
<evidence type="ECO:0000313" key="1">
    <source>
        <dbReference type="EMBL" id="TDT16790.1"/>
    </source>
</evidence>
<dbReference type="Pfam" id="PF14196">
    <property type="entry name" value="ATC_hydrolase"/>
    <property type="match status" value="1"/>
</dbReference>
<name>A0A4R7I0U0_9ACTN</name>
<dbReference type="InterPro" id="IPR026002">
    <property type="entry name" value="ATC_hydrolase-like"/>
</dbReference>
<reference evidence="1 2" key="1">
    <citation type="submission" date="2019-03" db="EMBL/GenBank/DDBJ databases">
        <title>Sequencing the genomes of 1000 actinobacteria strains.</title>
        <authorList>
            <person name="Klenk H.-P."/>
        </authorList>
    </citation>
    <scope>NUCLEOTIDE SEQUENCE [LARGE SCALE GENOMIC DNA]</scope>
    <source>
        <strain evidence="1 2">DSM 18936</strain>
    </source>
</reference>
<dbReference type="RefSeq" id="WP_133869128.1">
    <property type="nucleotide sequence ID" value="NZ_SOAU01000001.1"/>
</dbReference>
<proteinExistence type="predicted"/>
<keyword evidence="2" id="KW-1185">Reference proteome</keyword>
<keyword evidence="1" id="KW-0378">Hydrolase</keyword>
<dbReference type="Proteomes" id="UP000294558">
    <property type="component" value="Unassembled WGS sequence"/>
</dbReference>
<dbReference type="AlphaFoldDB" id="A0A4R7I0U0"/>
<dbReference type="GO" id="GO:0016787">
    <property type="term" value="F:hydrolase activity"/>
    <property type="evidence" value="ECO:0007669"/>
    <property type="project" value="UniProtKB-KW"/>
</dbReference>
<accession>A0A4R7I0U0</accession>
<dbReference type="OrthoDB" id="9805176at2"/>
<comment type="caution">
    <text evidence="1">The sequence shown here is derived from an EMBL/GenBank/DDBJ whole genome shotgun (WGS) entry which is preliminary data.</text>
</comment>
<evidence type="ECO:0000313" key="2">
    <source>
        <dbReference type="Proteomes" id="UP000294558"/>
    </source>
</evidence>
<dbReference type="EMBL" id="SOAU01000001">
    <property type="protein sequence ID" value="TDT16790.1"/>
    <property type="molecule type" value="Genomic_DNA"/>
</dbReference>
<organism evidence="1 2">
    <name type="scientific">Ilumatobacter fluminis</name>
    <dbReference type="NCBI Taxonomy" id="467091"/>
    <lineage>
        <taxon>Bacteria</taxon>
        <taxon>Bacillati</taxon>
        <taxon>Actinomycetota</taxon>
        <taxon>Acidimicrobiia</taxon>
        <taxon>Acidimicrobiales</taxon>
        <taxon>Ilumatobacteraceae</taxon>
        <taxon>Ilumatobacter</taxon>
    </lineage>
</organism>
<gene>
    <name evidence="1" type="ORF">BDK89_2388</name>
</gene>
<protein>
    <submittedName>
        <fullName evidence="1">L-2-amino-thiazoline-4-carboxylic acid hydrolase-like protein</fullName>
    </submittedName>
</protein>